<comment type="similarity">
    <text evidence="1">Belongs to the thioredoxin family.</text>
</comment>
<evidence type="ECO:0000256" key="2">
    <source>
        <dbReference type="ARBA" id="ARBA00016949"/>
    </source>
</evidence>
<name>A0A9P0B2U9_BRAAE</name>
<dbReference type="InterPro" id="IPR010357">
    <property type="entry name" value="TXNDC17_dom"/>
</dbReference>
<evidence type="ECO:0000313" key="5">
    <source>
        <dbReference type="EMBL" id="CAH0556099.1"/>
    </source>
</evidence>
<dbReference type="OrthoDB" id="78947at2759"/>
<dbReference type="PANTHER" id="PTHR12452:SF0">
    <property type="entry name" value="THIOREDOXIN DOMAIN-CONTAINING PROTEIN 17"/>
    <property type="match status" value="1"/>
</dbReference>
<evidence type="ECO:0000256" key="3">
    <source>
        <dbReference type="SAM" id="MobiDB-lite"/>
    </source>
</evidence>
<dbReference type="PANTHER" id="PTHR12452">
    <property type="entry name" value="42-9-9 PROTEIN-RELATED"/>
    <property type="match status" value="1"/>
</dbReference>
<protein>
    <recommendedName>
        <fullName evidence="2">Thioredoxin domain-containing protein 17</fullName>
    </recommendedName>
</protein>
<dbReference type="Pfam" id="PF06110">
    <property type="entry name" value="TXD17-like_Trx"/>
    <property type="match status" value="2"/>
</dbReference>
<dbReference type="Gene3D" id="3.40.30.10">
    <property type="entry name" value="Glutaredoxin"/>
    <property type="match status" value="2"/>
</dbReference>
<proteinExistence type="inferred from homology"/>
<gene>
    <name evidence="5" type="ORF">MELIAE_LOCUS7290</name>
</gene>
<evidence type="ECO:0000259" key="4">
    <source>
        <dbReference type="Pfam" id="PF06110"/>
    </source>
</evidence>
<sequence length="223" mass="26131">MGLHREHINGYDDFCKFFEKFESKGKTVHVYFSGSKLENGESWCDDCIRAWPVIEGVLKKLEGPSQEHEESETKKIEEQVLETKEEKPKEAKKTKEQENKPKEAKKTKEHESKPKETKEPESKLKKKKEQDGKPEVAMETKEQESKTTEESAEKEESNESYFIYVEVGDRPTWKDPKSSFRTDKRTKVMVLPSIIRWEGHQRLIGDQCENPELVEMLFTDEDD</sequence>
<dbReference type="GO" id="GO:0047134">
    <property type="term" value="F:protein-disulfide reductase [NAD(P)H] activity"/>
    <property type="evidence" value="ECO:0007669"/>
    <property type="project" value="InterPro"/>
</dbReference>
<feature type="compositionally biased region" description="Basic and acidic residues" evidence="3">
    <location>
        <begin position="62"/>
        <end position="157"/>
    </location>
</feature>
<dbReference type="EMBL" id="OV121135">
    <property type="protein sequence ID" value="CAH0556099.1"/>
    <property type="molecule type" value="Genomic_DNA"/>
</dbReference>
<dbReference type="InterPro" id="IPR036249">
    <property type="entry name" value="Thioredoxin-like_sf"/>
</dbReference>
<feature type="domain" description="Thioredoxin" evidence="4">
    <location>
        <begin position="8"/>
        <end position="61"/>
    </location>
</feature>
<feature type="domain" description="Thioredoxin" evidence="4">
    <location>
        <begin position="151"/>
        <end position="220"/>
    </location>
</feature>
<reference evidence="5" key="1">
    <citation type="submission" date="2021-12" db="EMBL/GenBank/DDBJ databases">
        <authorList>
            <person name="King R."/>
        </authorList>
    </citation>
    <scope>NUCLEOTIDE SEQUENCE</scope>
</reference>
<dbReference type="GO" id="GO:0005829">
    <property type="term" value="C:cytosol"/>
    <property type="evidence" value="ECO:0007669"/>
    <property type="project" value="TreeGrafter"/>
</dbReference>
<accession>A0A9P0B2U9</accession>
<evidence type="ECO:0000313" key="6">
    <source>
        <dbReference type="Proteomes" id="UP001154078"/>
    </source>
</evidence>
<keyword evidence="6" id="KW-1185">Reference proteome</keyword>
<dbReference type="SUPFAM" id="SSF52833">
    <property type="entry name" value="Thioredoxin-like"/>
    <property type="match status" value="1"/>
</dbReference>
<feature type="region of interest" description="Disordered" evidence="3">
    <location>
        <begin position="62"/>
        <end position="160"/>
    </location>
</feature>
<evidence type="ECO:0000256" key="1">
    <source>
        <dbReference type="ARBA" id="ARBA00008987"/>
    </source>
</evidence>
<dbReference type="Proteomes" id="UP001154078">
    <property type="component" value="Chromosome 4"/>
</dbReference>
<dbReference type="AlphaFoldDB" id="A0A9P0B2U9"/>
<dbReference type="InterPro" id="IPR045108">
    <property type="entry name" value="TXNDC17-like"/>
</dbReference>
<organism evidence="5 6">
    <name type="scientific">Brassicogethes aeneus</name>
    <name type="common">Rape pollen beetle</name>
    <name type="synonym">Meligethes aeneus</name>
    <dbReference type="NCBI Taxonomy" id="1431903"/>
    <lineage>
        <taxon>Eukaryota</taxon>
        <taxon>Metazoa</taxon>
        <taxon>Ecdysozoa</taxon>
        <taxon>Arthropoda</taxon>
        <taxon>Hexapoda</taxon>
        <taxon>Insecta</taxon>
        <taxon>Pterygota</taxon>
        <taxon>Neoptera</taxon>
        <taxon>Endopterygota</taxon>
        <taxon>Coleoptera</taxon>
        <taxon>Polyphaga</taxon>
        <taxon>Cucujiformia</taxon>
        <taxon>Nitidulidae</taxon>
        <taxon>Meligethinae</taxon>
        <taxon>Brassicogethes</taxon>
    </lineage>
</organism>